<gene>
    <name evidence="1" type="ORF">EDD27_4221</name>
</gene>
<proteinExistence type="predicted"/>
<sequence length="94" mass="10200">MEVRHARWKRTWQCDIGVGSGGGRVRAQLARREQHASEAGRLREDLAAAEQLGDVRGRLAVAQAAAQTAWQQARRRLLYPDAAVAGPRITGTGG</sequence>
<dbReference type="AlphaFoldDB" id="A0A438M7H5"/>
<keyword evidence="2" id="KW-1185">Reference proteome</keyword>
<protein>
    <submittedName>
        <fullName evidence="1">Uncharacterized protein</fullName>
    </submittedName>
</protein>
<evidence type="ECO:0000313" key="1">
    <source>
        <dbReference type="EMBL" id="RVX41660.1"/>
    </source>
</evidence>
<dbReference type="Proteomes" id="UP000284824">
    <property type="component" value="Unassembled WGS sequence"/>
</dbReference>
<comment type="caution">
    <text evidence="1">The sequence shown here is derived from an EMBL/GenBank/DDBJ whole genome shotgun (WGS) entry which is preliminary data.</text>
</comment>
<accession>A0A438M7H5</accession>
<reference evidence="1 2" key="1">
    <citation type="submission" date="2019-01" db="EMBL/GenBank/DDBJ databases">
        <title>Sequencing the genomes of 1000 actinobacteria strains.</title>
        <authorList>
            <person name="Klenk H.-P."/>
        </authorList>
    </citation>
    <scope>NUCLEOTIDE SEQUENCE [LARGE SCALE GENOMIC DNA]</scope>
    <source>
        <strain evidence="1 2">DSM 43925</strain>
    </source>
</reference>
<dbReference type="EMBL" id="SAUN01000001">
    <property type="protein sequence ID" value="RVX41660.1"/>
    <property type="molecule type" value="Genomic_DNA"/>
</dbReference>
<dbReference type="RefSeq" id="WP_127933886.1">
    <property type="nucleotide sequence ID" value="NZ_SAUN01000001.1"/>
</dbReference>
<name>A0A438M7H5_9ACTN</name>
<evidence type="ECO:0000313" key="2">
    <source>
        <dbReference type="Proteomes" id="UP000284824"/>
    </source>
</evidence>
<organism evidence="1 2">
    <name type="scientific">Nonomuraea polychroma</name>
    <dbReference type="NCBI Taxonomy" id="46176"/>
    <lineage>
        <taxon>Bacteria</taxon>
        <taxon>Bacillati</taxon>
        <taxon>Actinomycetota</taxon>
        <taxon>Actinomycetes</taxon>
        <taxon>Streptosporangiales</taxon>
        <taxon>Streptosporangiaceae</taxon>
        <taxon>Nonomuraea</taxon>
    </lineage>
</organism>